<organism evidence="1 2">
    <name type="scientific">Nocardia fusca</name>
    <dbReference type="NCBI Taxonomy" id="941183"/>
    <lineage>
        <taxon>Bacteria</taxon>
        <taxon>Bacillati</taxon>
        <taxon>Actinomycetota</taxon>
        <taxon>Actinomycetes</taxon>
        <taxon>Mycobacteriales</taxon>
        <taxon>Nocardiaceae</taxon>
        <taxon>Nocardia</taxon>
    </lineage>
</organism>
<comment type="caution">
    <text evidence="1">The sequence shown here is derived from an EMBL/GenBank/DDBJ whole genome shotgun (WGS) entry which is preliminary data.</text>
</comment>
<protein>
    <submittedName>
        <fullName evidence="1">Uncharacterized protein</fullName>
    </submittedName>
</protein>
<dbReference type="RefSeq" id="WP_357979813.1">
    <property type="nucleotide sequence ID" value="NZ_JBFAIH010000010.1"/>
</dbReference>
<name>A0ABV3FA61_9NOCA</name>
<accession>A0ABV3FA61</accession>
<dbReference type="Proteomes" id="UP001551658">
    <property type="component" value="Unassembled WGS sequence"/>
</dbReference>
<evidence type="ECO:0000313" key="2">
    <source>
        <dbReference type="Proteomes" id="UP001551658"/>
    </source>
</evidence>
<reference evidence="1 2" key="1">
    <citation type="submission" date="2024-06" db="EMBL/GenBank/DDBJ databases">
        <title>The Natural Products Discovery Center: Release of the First 8490 Sequenced Strains for Exploring Actinobacteria Biosynthetic Diversity.</title>
        <authorList>
            <person name="Kalkreuter E."/>
            <person name="Kautsar S.A."/>
            <person name="Yang D."/>
            <person name="Bader C.D."/>
            <person name="Teijaro C.N."/>
            <person name="Fluegel L."/>
            <person name="Davis C.M."/>
            <person name="Simpson J.R."/>
            <person name="Lauterbach L."/>
            <person name="Steele A.D."/>
            <person name="Gui C."/>
            <person name="Meng S."/>
            <person name="Li G."/>
            <person name="Viehrig K."/>
            <person name="Ye F."/>
            <person name="Su P."/>
            <person name="Kiefer A.F."/>
            <person name="Nichols A."/>
            <person name="Cepeda A.J."/>
            <person name="Yan W."/>
            <person name="Fan B."/>
            <person name="Jiang Y."/>
            <person name="Adhikari A."/>
            <person name="Zheng C.-J."/>
            <person name="Schuster L."/>
            <person name="Cowan T.M."/>
            <person name="Smanski M.J."/>
            <person name="Chevrette M.G."/>
            <person name="De Carvalho L.P.S."/>
            <person name="Shen B."/>
        </authorList>
    </citation>
    <scope>NUCLEOTIDE SEQUENCE [LARGE SCALE GENOMIC DNA]</scope>
    <source>
        <strain evidence="1 2">NPDC050671</strain>
    </source>
</reference>
<sequence>MRSMVWTLLMVMANESGSPVSGWRGWFVLPVAAARLMILESLGAR</sequence>
<gene>
    <name evidence="1" type="ORF">AB0H72_18030</name>
</gene>
<evidence type="ECO:0000313" key="1">
    <source>
        <dbReference type="EMBL" id="MEV0364594.1"/>
    </source>
</evidence>
<proteinExistence type="predicted"/>
<dbReference type="EMBL" id="JBFAIH010000010">
    <property type="protein sequence ID" value="MEV0364594.1"/>
    <property type="molecule type" value="Genomic_DNA"/>
</dbReference>
<keyword evidence="2" id="KW-1185">Reference proteome</keyword>